<keyword evidence="11" id="KW-1015">Disulfide bond</keyword>
<feature type="transmembrane region" description="Helical" evidence="14">
    <location>
        <begin position="90"/>
        <end position="108"/>
    </location>
</feature>
<keyword evidence="2" id="KW-1048">Host nucleus</keyword>
<evidence type="ECO:0000256" key="5">
    <source>
        <dbReference type="ARBA" id="ARBA00022844"/>
    </source>
</evidence>
<evidence type="ECO:0000256" key="12">
    <source>
        <dbReference type="ARBA" id="ARBA00023180"/>
    </source>
</evidence>
<dbReference type="GO" id="GO:0019031">
    <property type="term" value="C:viral envelope"/>
    <property type="evidence" value="ECO:0007669"/>
    <property type="project" value="UniProtKB-KW"/>
</dbReference>
<feature type="transmembrane region" description="Helical" evidence="14">
    <location>
        <begin position="276"/>
        <end position="299"/>
    </location>
</feature>
<evidence type="ECO:0000256" key="2">
    <source>
        <dbReference type="ARBA" id="ARBA00022562"/>
    </source>
</evidence>
<keyword evidence="12" id="KW-0325">Glycoprotein</keyword>
<feature type="region of interest" description="Disordered" evidence="13">
    <location>
        <begin position="411"/>
        <end position="433"/>
    </location>
</feature>
<evidence type="ECO:0000256" key="8">
    <source>
        <dbReference type="ARBA" id="ARBA00022989"/>
    </source>
</evidence>
<feature type="transmembrane region" description="Helical" evidence="14">
    <location>
        <begin position="248"/>
        <end position="269"/>
    </location>
</feature>
<reference evidence="15" key="1">
    <citation type="submission" date="2016-08" db="EMBL/GenBank/DDBJ databases">
        <authorList>
            <person name="Seilhamer J.J."/>
        </authorList>
    </citation>
    <scope>NUCLEOTIDE SEQUENCE</scope>
    <source>
        <strain evidence="15">Lib01003</strain>
    </source>
</reference>
<accession>A0A1R3T7X2</accession>
<keyword evidence="10 14" id="KW-0472">Membrane</keyword>
<keyword evidence="3 14" id="KW-0812">Transmembrane</keyword>
<feature type="transmembrane region" description="Helical" evidence="14">
    <location>
        <begin position="319"/>
        <end position="341"/>
    </location>
</feature>
<dbReference type="PRINTS" id="PR00333">
    <property type="entry name" value="HSVINTEGRLMP"/>
</dbReference>
<keyword evidence="8 14" id="KW-1133">Transmembrane helix</keyword>
<gene>
    <name evidence="15" type="primary">UL10</name>
</gene>
<feature type="transmembrane region" description="Helical" evidence="14">
    <location>
        <begin position="20"/>
        <end position="40"/>
    </location>
</feature>
<evidence type="ECO:0000256" key="13">
    <source>
        <dbReference type="SAM" id="MobiDB-lite"/>
    </source>
</evidence>
<protein>
    <submittedName>
        <fullName evidence="15">Envelope glycoprotein M</fullName>
    </submittedName>
</protein>
<keyword evidence="4" id="KW-1040">Host Golgi apparatus</keyword>
<name>A0A1R3T7X2_9ALPH</name>
<comment type="function">
    <text evidence="1">Envelope glycoprotein important for virion assembly and egress. Plays a role in the correct incorporation of gH-gL into virion membrane. Directs the glycoprotein N (gN) to the host trans-Golgi network.</text>
</comment>
<organism evidence="15">
    <name type="scientific">Spheniscid alphaherpesvirus 1</name>
    <dbReference type="NCBI Taxonomy" id="2560777"/>
    <lineage>
        <taxon>Viruses</taxon>
        <taxon>Duplodnaviria</taxon>
        <taxon>Heunggongvirae</taxon>
        <taxon>Peploviricota</taxon>
        <taxon>Herviviricetes</taxon>
        <taxon>Herpesvirales</taxon>
        <taxon>Orthoherpesviridae</taxon>
        <taxon>Alphaherpesvirinae</taxon>
        <taxon>Mardivirus</taxon>
        <taxon>Mardivirus spheniscidalpha1</taxon>
    </lineage>
</organism>
<evidence type="ECO:0000256" key="14">
    <source>
        <dbReference type="SAM" id="Phobius"/>
    </source>
</evidence>
<evidence type="ECO:0000313" key="15">
    <source>
        <dbReference type="EMBL" id="SCL76963.1"/>
    </source>
</evidence>
<evidence type="ECO:0000256" key="7">
    <source>
        <dbReference type="ARBA" id="ARBA00022879"/>
    </source>
</evidence>
<dbReference type="HAMAP" id="MF_04035">
    <property type="entry name" value="HSV_GM"/>
    <property type="match status" value="1"/>
</dbReference>
<keyword evidence="5" id="KW-0946">Virion</keyword>
<evidence type="ECO:0000256" key="11">
    <source>
        <dbReference type="ARBA" id="ARBA00023157"/>
    </source>
</evidence>
<proteinExistence type="inferred from homology"/>
<keyword evidence="6" id="KW-1043">Host membrane</keyword>
<dbReference type="Proteomes" id="UP000280017">
    <property type="component" value="Segment"/>
</dbReference>
<feature type="transmembrane region" description="Helical" evidence="14">
    <location>
        <begin position="161"/>
        <end position="180"/>
    </location>
</feature>
<evidence type="ECO:0000256" key="6">
    <source>
        <dbReference type="ARBA" id="ARBA00022870"/>
    </source>
</evidence>
<dbReference type="Pfam" id="PF01528">
    <property type="entry name" value="Herpes_glycop"/>
    <property type="match status" value="1"/>
</dbReference>
<evidence type="ECO:0000256" key="3">
    <source>
        <dbReference type="ARBA" id="ARBA00022692"/>
    </source>
</evidence>
<feature type="transmembrane region" description="Helical" evidence="14">
    <location>
        <begin position="129"/>
        <end position="149"/>
    </location>
</feature>
<evidence type="ECO:0000256" key="1">
    <source>
        <dbReference type="ARBA" id="ARBA00003017"/>
    </source>
</evidence>
<keyword evidence="7 15" id="KW-0261">Viral envelope protein</keyword>
<evidence type="ECO:0000256" key="4">
    <source>
        <dbReference type="ARBA" id="ARBA00022812"/>
    </source>
</evidence>
<feature type="transmembrane region" description="Helical" evidence="14">
    <location>
        <begin position="216"/>
        <end position="236"/>
    </location>
</feature>
<sequence>MSAASRAVSERKVDCVHWRLWLVQVFCLAVVCSMFMVALVAGSSKSAGYPCFYGAVVDYEDYNASETSGLWNKLGAAAPVLFMEMAETVFFFYFVALVMLAVMCYVIAGSLITGRELRRLDSCVKASHMAYMLASPSCLVSATIAVWALQAVVHLLSHKLIVLAGAMYIVHFILLVIFYVQFFGRGVSSNVYADEIRVVKSENTSLYRLTGPGRAVMTNVVSGMVGVSTVMVALMIEVIVANSFTVTMWQSVTVAVVLFVIVAVVYLILSELVVAHYVHVLICPQLGVLVACSAIGVSGNGYLKRFAYAIDYQAPYLEITFKVLLSILALMSIMMLVIRVVRAYLYHRRNVTAFYGHVNNVRGKVKGFVEKRRGMKRAAKRSAKRDSYSTVPLTATPASYQSDDDITVYENVGYGSNEPLYDSDDWDESDEEV</sequence>
<keyword evidence="9" id="KW-1039">Host endosome</keyword>
<feature type="compositionally biased region" description="Acidic residues" evidence="13">
    <location>
        <begin position="421"/>
        <end position="433"/>
    </location>
</feature>
<dbReference type="EMBL" id="LT608136">
    <property type="protein sequence ID" value="SCL76963.1"/>
    <property type="molecule type" value="Genomic_DNA"/>
</dbReference>
<dbReference type="InterPro" id="IPR000785">
    <property type="entry name" value="Herpes_glycop_M"/>
</dbReference>
<evidence type="ECO:0000256" key="10">
    <source>
        <dbReference type="ARBA" id="ARBA00023136"/>
    </source>
</evidence>
<evidence type="ECO:0000256" key="9">
    <source>
        <dbReference type="ARBA" id="ARBA00023046"/>
    </source>
</evidence>